<dbReference type="EMBL" id="JALLPJ020001147">
    <property type="protein sequence ID" value="KAL3775604.1"/>
    <property type="molecule type" value="Genomic_DNA"/>
</dbReference>
<proteinExistence type="predicted"/>
<evidence type="ECO:0000256" key="1">
    <source>
        <dbReference type="SAM" id="MobiDB-lite"/>
    </source>
</evidence>
<name>A0ABD3NJB1_9STRA</name>
<feature type="chain" id="PRO_5044826674" description="DUF1279 domain-containing protein" evidence="2">
    <location>
        <begin position="20"/>
        <end position="203"/>
    </location>
</feature>
<feature type="region of interest" description="Disordered" evidence="1">
    <location>
        <begin position="78"/>
        <end position="98"/>
    </location>
</feature>
<keyword evidence="2" id="KW-0732">Signal</keyword>
<sequence length="203" mass="22319">MKNRICISAIFLLNASTDAFAPHPLTFANTVRRRAAHTAHAPHQNSYLEQLAATPMKEQETQKPSTPEPEPNISMEAAATAAPPTTQQEEEEEDSTKSLLQKVKEAGVAGAISYALWELGFWGISIPVCVVGFQKLTGHWPDLTNQEDLSKVGGEAFAFVNFARLAVPLRIGLALSTTPWIDENIVQTFMKKDDAEDKQETDQ</sequence>
<feature type="signal peptide" evidence="2">
    <location>
        <begin position="1"/>
        <end position="19"/>
    </location>
</feature>
<accession>A0ABD3NJB1</accession>
<protein>
    <recommendedName>
        <fullName evidence="5">DUF1279 domain-containing protein</fullName>
    </recommendedName>
</protein>
<comment type="caution">
    <text evidence="3">The sequence shown here is derived from an EMBL/GenBank/DDBJ whole genome shotgun (WGS) entry which is preliminary data.</text>
</comment>
<evidence type="ECO:0000256" key="2">
    <source>
        <dbReference type="SAM" id="SignalP"/>
    </source>
</evidence>
<evidence type="ECO:0000313" key="4">
    <source>
        <dbReference type="Proteomes" id="UP001530400"/>
    </source>
</evidence>
<organism evidence="3 4">
    <name type="scientific">Cyclotella atomus</name>
    <dbReference type="NCBI Taxonomy" id="382360"/>
    <lineage>
        <taxon>Eukaryota</taxon>
        <taxon>Sar</taxon>
        <taxon>Stramenopiles</taxon>
        <taxon>Ochrophyta</taxon>
        <taxon>Bacillariophyta</taxon>
        <taxon>Coscinodiscophyceae</taxon>
        <taxon>Thalassiosirophycidae</taxon>
        <taxon>Stephanodiscales</taxon>
        <taxon>Stephanodiscaceae</taxon>
        <taxon>Cyclotella</taxon>
    </lineage>
</organism>
<evidence type="ECO:0000313" key="3">
    <source>
        <dbReference type="EMBL" id="KAL3775604.1"/>
    </source>
</evidence>
<feature type="compositionally biased region" description="Low complexity" evidence="1">
    <location>
        <begin position="78"/>
        <end position="87"/>
    </location>
</feature>
<evidence type="ECO:0008006" key="5">
    <source>
        <dbReference type="Google" id="ProtNLM"/>
    </source>
</evidence>
<dbReference type="AlphaFoldDB" id="A0ABD3NJB1"/>
<dbReference type="Proteomes" id="UP001530400">
    <property type="component" value="Unassembled WGS sequence"/>
</dbReference>
<keyword evidence="4" id="KW-1185">Reference proteome</keyword>
<gene>
    <name evidence="3" type="ORF">ACHAWO_006812</name>
</gene>
<reference evidence="3 4" key="1">
    <citation type="submission" date="2024-10" db="EMBL/GenBank/DDBJ databases">
        <title>Updated reference genomes for cyclostephanoid diatoms.</title>
        <authorList>
            <person name="Roberts W.R."/>
            <person name="Alverson A.J."/>
        </authorList>
    </citation>
    <scope>NUCLEOTIDE SEQUENCE [LARGE SCALE GENOMIC DNA]</scope>
    <source>
        <strain evidence="3 4">AJA010-31</strain>
    </source>
</reference>